<proteinExistence type="predicted"/>
<comment type="caution">
    <text evidence="3">The sequence shown here is derived from an EMBL/GenBank/DDBJ whole genome shotgun (WGS) entry which is preliminary data.</text>
</comment>
<evidence type="ECO:0000256" key="1">
    <source>
        <dbReference type="SAM" id="MobiDB-lite"/>
    </source>
</evidence>
<evidence type="ECO:0000259" key="2">
    <source>
        <dbReference type="PROSITE" id="PS50181"/>
    </source>
</evidence>
<sequence length="687" mass="79354">MPRKSSRIEEKQKLKEATAKVAVPPIKGKATKKTSKTKAVKKHGNSRKSTSTNKRSRTSVVEPKKLPNPKQRGYLEHFAKQAPLDVMLEIFSYLWPREILFLSRTSKALRHILMSKSSALIWRAARNNAGLPPLPPDLSEPQYASLAFDPYCHACGRGPCDSIFWKIRVKCHKKCIETMFYPLSRLPSVVKGWSEVEAMIKLGMREGFLPRLEGWAAFLPSVIESFYAQYKVVKGDAGSLKEWSSAKKREYISIAKHSELCERWQLQRIEDRKTELDELRLQRANVIIGRLSEDGWDIGDLRALEHLHYYSIYKPVAFDEETWPGIYAHLTEALVRVKDDRLKREEKEVFAKNHRLLRRVFDSFRKQDTRFNVIPIGDVVLASAKLNGLLWRLPCDKELEVEFTNVLSDELPGIAQAWTDRVEQDLISVLQKEVPDAKIGTLSSVCSVFQCRRCLEPLWYPFILGHHCFRRGGVEGQHLETKLTHTCISQSKWHNIFDPFRETNPWDLWYMDSTRILYSSSTNFSKRMKSILSLCGFNPESTSMDEMLKADPLLKCSECRLRYSYYKEETIGWTIAVYHCNHGSSQLSMVDQSNPDMQAFVLRNALSEEARIIRMRTYNGVRTDYFSFFCKLCRGGSEQYDFISYGSLKAHMKARHEITDEDTINKNWEVNPASGLGLHSHRMPFVQ</sequence>
<dbReference type="InterPro" id="IPR001810">
    <property type="entry name" value="F-box_dom"/>
</dbReference>
<feature type="compositionally biased region" description="Basic residues" evidence="1">
    <location>
        <begin position="29"/>
        <end position="46"/>
    </location>
</feature>
<dbReference type="PROSITE" id="PS50181">
    <property type="entry name" value="FBOX"/>
    <property type="match status" value="1"/>
</dbReference>
<reference evidence="3" key="1">
    <citation type="journal article" date="2021" name="Genome Biol. Evol.">
        <title>The assembled and annotated genome of the fairy-ring fungus Marasmius oreades.</title>
        <authorList>
            <person name="Hiltunen M."/>
            <person name="Ament-Velasquez S.L."/>
            <person name="Johannesson H."/>
        </authorList>
    </citation>
    <scope>NUCLEOTIDE SEQUENCE</scope>
    <source>
        <strain evidence="3">03SP1</strain>
    </source>
</reference>
<feature type="domain" description="F-box" evidence="2">
    <location>
        <begin position="76"/>
        <end position="125"/>
    </location>
</feature>
<feature type="compositionally biased region" description="Basic and acidic residues" evidence="1">
    <location>
        <begin position="1"/>
        <end position="18"/>
    </location>
</feature>
<dbReference type="KEGG" id="more:E1B28_003089"/>
<dbReference type="RefSeq" id="XP_043002001.1">
    <property type="nucleotide sequence ID" value="XM_043160046.1"/>
</dbReference>
<dbReference type="InterPro" id="IPR036047">
    <property type="entry name" value="F-box-like_dom_sf"/>
</dbReference>
<dbReference type="GeneID" id="66072165"/>
<name>A0A9P7RL54_9AGAR</name>
<dbReference type="Proteomes" id="UP001049176">
    <property type="component" value="Chromosome 11"/>
</dbReference>
<dbReference type="OrthoDB" id="2322499at2759"/>
<organism evidence="3 4">
    <name type="scientific">Marasmius oreades</name>
    <name type="common">fairy-ring Marasmius</name>
    <dbReference type="NCBI Taxonomy" id="181124"/>
    <lineage>
        <taxon>Eukaryota</taxon>
        <taxon>Fungi</taxon>
        <taxon>Dikarya</taxon>
        <taxon>Basidiomycota</taxon>
        <taxon>Agaricomycotina</taxon>
        <taxon>Agaricomycetes</taxon>
        <taxon>Agaricomycetidae</taxon>
        <taxon>Agaricales</taxon>
        <taxon>Marasmiineae</taxon>
        <taxon>Marasmiaceae</taxon>
        <taxon>Marasmius</taxon>
    </lineage>
</organism>
<dbReference type="SUPFAM" id="SSF81383">
    <property type="entry name" value="F-box domain"/>
    <property type="match status" value="1"/>
</dbReference>
<protein>
    <recommendedName>
        <fullName evidence="2">F-box domain-containing protein</fullName>
    </recommendedName>
</protein>
<gene>
    <name evidence="3" type="ORF">E1B28_003089</name>
</gene>
<feature type="region of interest" description="Disordered" evidence="1">
    <location>
        <begin position="1"/>
        <end position="68"/>
    </location>
</feature>
<dbReference type="AlphaFoldDB" id="A0A9P7RL54"/>
<accession>A0A9P7RL54</accession>
<dbReference type="CDD" id="cd09917">
    <property type="entry name" value="F-box_SF"/>
    <property type="match status" value="1"/>
</dbReference>
<dbReference type="EMBL" id="CM032191">
    <property type="protein sequence ID" value="KAG7085530.1"/>
    <property type="molecule type" value="Genomic_DNA"/>
</dbReference>
<keyword evidence="4" id="KW-1185">Reference proteome</keyword>
<evidence type="ECO:0000313" key="3">
    <source>
        <dbReference type="EMBL" id="KAG7085530.1"/>
    </source>
</evidence>
<evidence type="ECO:0000313" key="4">
    <source>
        <dbReference type="Proteomes" id="UP001049176"/>
    </source>
</evidence>